<proteinExistence type="predicted"/>
<dbReference type="EC" id="3.1.2.-" evidence="3"/>
<dbReference type="SUPFAM" id="SSF54637">
    <property type="entry name" value="Thioesterase/thiol ester dehydrase-isomerase"/>
    <property type="match status" value="1"/>
</dbReference>
<gene>
    <name evidence="3" type="ORF">MU0083_002196</name>
</gene>
<dbReference type="Pfam" id="PF03061">
    <property type="entry name" value="4HBT"/>
    <property type="match status" value="1"/>
</dbReference>
<dbReference type="Proteomes" id="UP001190336">
    <property type="component" value="Chromosome"/>
</dbReference>
<name>A0ABN9N2R3_9MYCO</name>
<dbReference type="NCBIfam" id="TIGR00369">
    <property type="entry name" value="unchar_dom_1"/>
    <property type="match status" value="1"/>
</dbReference>
<dbReference type="EMBL" id="OY726394">
    <property type="protein sequence ID" value="CAJ1499510.1"/>
    <property type="molecule type" value="Genomic_DNA"/>
</dbReference>
<dbReference type="GO" id="GO:0016787">
    <property type="term" value="F:hydrolase activity"/>
    <property type="evidence" value="ECO:0007669"/>
    <property type="project" value="UniProtKB-KW"/>
</dbReference>
<dbReference type="CDD" id="cd03443">
    <property type="entry name" value="PaaI_thioesterase"/>
    <property type="match status" value="1"/>
</dbReference>
<keyword evidence="4" id="KW-1185">Reference proteome</keyword>
<dbReference type="PANTHER" id="PTHR43240">
    <property type="entry name" value="1,4-DIHYDROXY-2-NAPHTHOYL-COA THIOESTERASE 1"/>
    <property type="match status" value="1"/>
</dbReference>
<dbReference type="InterPro" id="IPR003736">
    <property type="entry name" value="PAAI_dom"/>
</dbReference>
<protein>
    <submittedName>
        <fullName evidence="3">PaaI family thioesterase</fullName>
        <ecNumber evidence="3">3.1.2.-</ecNumber>
    </submittedName>
</protein>
<dbReference type="InterPro" id="IPR029069">
    <property type="entry name" value="HotDog_dom_sf"/>
</dbReference>
<organism evidence="3 4">
    <name type="scientific">[Mycobacterium] kokjensenii</name>
    <dbReference type="NCBI Taxonomy" id="3064287"/>
    <lineage>
        <taxon>Bacteria</taxon>
        <taxon>Bacillati</taxon>
        <taxon>Actinomycetota</taxon>
        <taxon>Actinomycetes</taxon>
        <taxon>Mycobacteriales</taxon>
        <taxon>Mycobacteriaceae</taxon>
        <taxon>Mycolicibacter</taxon>
    </lineage>
</organism>
<evidence type="ECO:0000313" key="3">
    <source>
        <dbReference type="EMBL" id="CAJ1499510.1"/>
    </source>
</evidence>
<evidence type="ECO:0000259" key="2">
    <source>
        <dbReference type="Pfam" id="PF03061"/>
    </source>
</evidence>
<evidence type="ECO:0000313" key="4">
    <source>
        <dbReference type="Proteomes" id="UP001190336"/>
    </source>
</evidence>
<keyword evidence="1 3" id="KW-0378">Hydrolase</keyword>
<feature type="domain" description="Thioesterase" evidence="2">
    <location>
        <begin position="46"/>
        <end position="122"/>
    </location>
</feature>
<sequence length="137" mass="14173">MDSAEFARLVVANMPFAAALQIEVDDLTPQQVCATMPWAPERCTTGGILHGGALMAFADTAGALCAVANLPHGASTSTIESKTNFFRAVRGGVVTATSVPLHVGRTTIVVQTDLSDEHGTSVARITQTQAVLAPKPG</sequence>
<dbReference type="InterPro" id="IPR006683">
    <property type="entry name" value="Thioestr_dom"/>
</dbReference>
<dbReference type="PANTHER" id="PTHR43240:SF8">
    <property type="entry name" value="PHENYLACETIC ACID DEGRADATION-RELATED PROTEIN"/>
    <property type="match status" value="1"/>
</dbReference>
<reference evidence="3 4" key="1">
    <citation type="submission" date="2023-08" db="EMBL/GenBank/DDBJ databases">
        <authorList>
            <person name="Folkvardsen B D."/>
            <person name="Norman A."/>
        </authorList>
    </citation>
    <scope>NUCLEOTIDE SEQUENCE [LARGE SCALE GENOMIC DNA]</scope>
    <source>
        <strain evidence="3 4">Mu0083</strain>
    </source>
</reference>
<evidence type="ECO:0000256" key="1">
    <source>
        <dbReference type="ARBA" id="ARBA00022801"/>
    </source>
</evidence>
<dbReference type="Gene3D" id="3.10.129.10">
    <property type="entry name" value="Hotdog Thioesterase"/>
    <property type="match status" value="1"/>
</dbReference>
<dbReference type="RefSeq" id="WP_308473003.1">
    <property type="nucleotide sequence ID" value="NZ_OY726394.1"/>
</dbReference>
<accession>A0ABN9N2R3</accession>